<dbReference type="EMBL" id="AGDV01000020">
    <property type="protein sequence ID" value="EMB31637.1"/>
    <property type="molecule type" value="Genomic_DNA"/>
</dbReference>
<dbReference type="RefSeq" id="WP_002685387.1">
    <property type="nucleotide sequence ID" value="NZ_CM001795.1"/>
</dbReference>
<name>A0A0E2E2M8_TREDN</name>
<sequence>MKPTLLVLAAGMGSRYGGVKQIAAVGRHDETLLDYAVYDAMNNGFGKVVFIIREDIENDFRERFFNRIARNCNADYVFQSMDGFLTDEQIKRAVNRKKPWGTAHAILSAELKINEPFAVINADDYYGRSAYKTISTHLSTLSNDSTEHAMVGYILDKTLSRSGSVSRGVCQVGNGYLIGITEHKDIAYKKEGSVEKIVSEHEGKTVEFSGKETVSMNLFGFSPKIFDFMNEYFKDFIHKYAESEKAECLLPEGVGAMMKKGLGKVKVYTTTERWFGMTYPEDREIVKKELENKVKEGYYPEFLWR</sequence>
<dbReference type="HOGENOM" id="CLU_077108_0_0_12"/>
<dbReference type="AlphaFoldDB" id="A0A0E2E2M8"/>
<gene>
    <name evidence="2" type="ORF">HMPREF9726_02017</name>
</gene>
<dbReference type="Proteomes" id="UP000011705">
    <property type="component" value="Chromosome"/>
</dbReference>
<feature type="domain" description="Nucleotidyl transferase" evidence="1">
    <location>
        <begin position="7"/>
        <end position="235"/>
    </location>
</feature>
<dbReference type="InterPro" id="IPR029044">
    <property type="entry name" value="Nucleotide-diphossugar_trans"/>
</dbReference>
<dbReference type="Gene3D" id="3.90.550.10">
    <property type="entry name" value="Spore Coat Polysaccharide Biosynthesis Protein SpsA, Chain A"/>
    <property type="match status" value="1"/>
</dbReference>
<proteinExistence type="predicted"/>
<dbReference type="SUPFAM" id="SSF53448">
    <property type="entry name" value="Nucleotide-diphospho-sugar transferases"/>
    <property type="match status" value="1"/>
</dbReference>
<accession>A0A0E2E2M8</accession>
<reference evidence="2" key="1">
    <citation type="submission" date="2012-01" db="EMBL/GenBank/DDBJ databases">
        <title>The Genome Sequence of Treponema denticola H-22.</title>
        <authorList>
            <consortium name="The Broad Institute Genome Sequencing Platform"/>
            <person name="Earl A."/>
            <person name="Ward D."/>
            <person name="Feldgarden M."/>
            <person name="Gevers D."/>
            <person name="Blanton J.M."/>
            <person name="Fenno C.J."/>
            <person name="Baranova O.V."/>
            <person name="Mathney J."/>
            <person name="Dewhirst F.E."/>
            <person name="Izard J."/>
            <person name="Young S.K."/>
            <person name="Zeng Q."/>
            <person name="Gargeya S."/>
            <person name="Fitzgerald M."/>
            <person name="Haas B."/>
            <person name="Abouelleil A."/>
            <person name="Alvarado L."/>
            <person name="Arachchi H.M."/>
            <person name="Berlin A."/>
            <person name="Chapman S.B."/>
            <person name="Gearin G."/>
            <person name="Goldberg J."/>
            <person name="Griggs A."/>
            <person name="Gujja S."/>
            <person name="Hansen M."/>
            <person name="Heiman D."/>
            <person name="Howarth C."/>
            <person name="Larimer J."/>
            <person name="Lui A."/>
            <person name="MacDonald P.J.P."/>
            <person name="McCowen C."/>
            <person name="Montmayeur A."/>
            <person name="Murphy C."/>
            <person name="Neiman D."/>
            <person name="Pearson M."/>
            <person name="Priest M."/>
            <person name="Roberts A."/>
            <person name="Saif S."/>
            <person name="Shea T."/>
            <person name="Sisk P."/>
            <person name="Stolte C."/>
            <person name="Sykes S."/>
            <person name="Wortman J."/>
            <person name="Nusbaum C."/>
            <person name="Birren B."/>
        </authorList>
    </citation>
    <scope>NUCLEOTIDE SEQUENCE [LARGE SCALE GENOMIC DNA]</scope>
    <source>
        <strain evidence="2">H-22</strain>
    </source>
</reference>
<protein>
    <recommendedName>
        <fullName evidence="1">Nucleotidyl transferase domain-containing protein</fullName>
    </recommendedName>
</protein>
<evidence type="ECO:0000313" key="2">
    <source>
        <dbReference type="EMBL" id="EMB31637.1"/>
    </source>
</evidence>
<evidence type="ECO:0000259" key="1">
    <source>
        <dbReference type="Pfam" id="PF00483"/>
    </source>
</evidence>
<dbReference type="Pfam" id="PF00483">
    <property type="entry name" value="NTP_transferase"/>
    <property type="match status" value="1"/>
</dbReference>
<dbReference type="InterPro" id="IPR005835">
    <property type="entry name" value="NTP_transferase_dom"/>
</dbReference>
<dbReference type="PATRIC" id="fig|999432.5.peg.2094"/>
<comment type="caution">
    <text evidence="2">The sequence shown here is derived from an EMBL/GenBank/DDBJ whole genome shotgun (WGS) entry which is preliminary data.</text>
</comment>
<organism evidence="2">
    <name type="scientific">Treponema denticola H-22</name>
    <dbReference type="NCBI Taxonomy" id="999432"/>
    <lineage>
        <taxon>Bacteria</taxon>
        <taxon>Pseudomonadati</taxon>
        <taxon>Spirochaetota</taxon>
        <taxon>Spirochaetia</taxon>
        <taxon>Spirochaetales</taxon>
        <taxon>Treponemataceae</taxon>
        <taxon>Treponema</taxon>
    </lineage>
</organism>